<organism evidence="2 3">
    <name type="scientific">Aphis glycines</name>
    <name type="common">Soybean aphid</name>
    <dbReference type="NCBI Taxonomy" id="307491"/>
    <lineage>
        <taxon>Eukaryota</taxon>
        <taxon>Metazoa</taxon>
        <taxon>Ecdysozoa</taxon>
        <taxon>Arthropoda</taxon>
        <taxon>Hexapoda</taxon>
        <taxon>Insecta</taxon>
        <taxon>Pterygota</taxon>
        <taxon>Neoptera</taxon>
        <taxon>Paraneoptera</taxon>
        <taxon>Hemiptera</taxon>
        <taxon>Sternorrhyncha</taxon>
        <taxon>Aphidomorpha</taxon>
        <taxon>Aphidoidea</taxon>
        <taxon>Aphididae</taxon>
        <taxon>Aphidini</taxon>
        <taxon>Aphis</taxon>
        <taxon>Aphis</taxon>
    </lineage>
</organism>
<comment type="caution">
    <text evidence="2">The sequence shown here is derived from an EMBL/GenBank/DDBJ whole genome shotgun (WGS) entry which is preliminary data.</text>
</comment>
<gene>
    <name evidence="2" type="ORF">AGLY_016172</name>
</gene>
<reference evidence="2 3" key="1">
    <citation type="submission" date="2019-08" db="EMBL/GenBank/DDBJ databases">
        <title>The genome of the soybean aphid Biotype 1, its phylome, world population structure and adaptation to the North American continent.</title>
        <authorList>
            <person name="Giordano R."/>
            <person name="Donthu R.K."/>
            <person name="Hernandez A.G."/>
            <person name="Wright C.L."/>
            <person name="Zimin A.V."/>
        </authorList>
    </citation>
    <scope>NUCLEOTIDE SEQUENCE [LARGE SCALE GENOMIC DNA]</scope>
    <source>
        <tissue evidence="2">Whole aphids</tissue>
    </source>
</reference>
<keyword evidence="1" id="KW-1133">Transmembrane helix</keyword>
<name>A0A6G0SYZ4_APHGL</name>
<dbReference type="Proteomes" id="UP000475862">
    <property type="component" value="Unassembled WGS sequence"/>
</dbReference>
<proteinExistence type="predicted"/>
<keyword evidence="3" id="KW-1185">Reference proteome</keyword>
<keyword evidence="1" id="KW-0812">Transmembrane</keyword>
<evidence type="ECO:0000313" key="2">
    <source>
        <dbReference type="EMBL" id="KAE9523620.1"/>
    </source>
</evidence>
<sequence>MVKFTSSLLTRKLVLSVPMKREYNVIYDFYVLCCKWRRQESKECEHGVHLLQCAIAQLIYFERFSLYNINFDQECKVFKFVSLYMLTNENPTSDNHAILKSLKIRFKNYSHGAYLTIVMMAEIRIFFFIIGIGRFLYEAILGVVQIINLQIKMYDIIDIYIDLWKFETRSYSRDLIFRQITKESNIFFWGKNNGYRLFNSQLDGLQYDFKVTNKGWSSGYAKCCILDIEWTLDTEL</sequence>
<protein>
    <submittedName>
        <fullName evidence="2">Uncharacterized protein</fullName>
    </submittedName>
</protein>
<keyword evidence="1" id="KW-0472">Membrane</keyword>
<dbReference type="AlphaFoldDB" id="A0A6G0SYZ4"/>
<accession>A0A6G0SYZ4</accession>
<feature type="transmembrane region" description="Helical" evidence="1">
    <location>
        <begin position="113"/>
        <end position="137"/>
    </location>
</feature>
<evidence type="ECO:0000256" key="1">
    <source>
        <dbReference type="SAM" id="Phobius"/>
    </source>
</evidence>
<dbReference type="EMBL" id="VYZN01000079">
    <property type="protein sequence ID" value="KAE9523620.1"/>
    <property type="molecule type" value="Genomic_DNA"/>
</dbReference>
<evidence type="ECO:0000313" key="3">
    <source>
        <dbReference type="Proteomes" id="UP000475862"/>
    </source>
</evidence>